<evidence type="ECO:0000313" key="3">
    <source>
        <dbReference type="EMBL" id="CAG9310051.1"/>
    </source>
</evidence>
<evidence type="ECO:0000256" key="1">
    <source>
        <dbReference type="SAM" id="Coils"/>
    </source>
</evidence>
<keyword evidence="4" id="KW-1185">Reference proteome</keyword>
<feature type="coiled-coil region" evidence="1">
    <location>
        <begin position="192"/>
        <end position="240"/>
    </location>
</feature>
<reference evidence="3" key="1">
    <citation type="submission" date="2021-09" db="EMBL/GenBank/DDBJ databases">
        <authorList>
            <consortium name="AG Swart"/>
            <person name="Singh M."/>
            <person name="Singh A."/>
            <person name="Seah K."/>
            <person name="Emmerich C."/>
        </authorList>
    </citation>
    <scope>NUCLEOTIDE SEQUENCE</scope>
    <source>
        <strain evidence="3">ATCC30299</strain>
    </source>
</reference>
<accession>A0AAU9I6H4</accession>
<proteinExistence type="predicted"/>
<keyword evidence="1" id="KW-0175">Coiled coil</keyword>
<dbReference type="AlphaFoldDB" id="A0AAU9I6H4"/>
<feature type="coiled-coil region" evidence="1">
    <location>
        <begin position="63"/>
        <end position="100"/>
    </location>
</feature>
<feature type="signal peptide" evidence="2">
    <location>
        <begin position="1"/>
        <end position="19"/>
    </location>
</feature>
<evidence type="ECO:0000256" key="2">
    <source>
        <dbReference type="SAM" id="SignalP"/>
    </source>
</evidence>
<organism evidence="3 4">
    <name type="scientific">Blepharisma stoltei</name>
    <dbReference type="NCBI Taxonomy" id="1481888"/>
    <lineage>
        <taxon>Eukaryota</taxon>
        <taxon>Sar</taxon>
        <taxon>Alveolata</taxon>
        <taxon>Ciliophora</taxon>
        <taxon>Postciliodesmatophora</taxon>
        <taxon>Heterotrichea</taxon>
        <taxon>Heterotrichida</taxon>
        <taxon>Blepharismidae</taxon>
        <taxon>Blepharisma</taxon>
    </lineage>
</organism>
<dbReference type="EMBL" id="CAJZBQ010000001">
    <property type="protein sequence ID" value="CAG9310051.1"/>
    <property type="molecule type" value="Genomic_DNA"/>
</dbReference>
<comment type="caution">
    <text evidence="3">The sequence shown here is derived from an EMBL/GenBank/DDBJ whole genome shotgun (WGS) entry which is preliminary data.</text>
</comment>
<gene>
    <name evidence="3" type="ORF">BSTOLATCC_MIC263</name>
</gene>
<sequence>MIILLNFVDLIIKMMYVKCATLAAEAIGVVAGISNLSTLCWESGTQKNFNKLQELEEPINSLIKRFKSEKSKIKNKKSMLKELRAKIEIIISQLKDHLDAQEFNDSTIVCPNTQKMRGNYSNPETISMSQLLNSSTDYAFRAVNLVKRGSSYSKKVRNGHYDTKNVTLRKGFKCGWSIGMALYDIYHSYDAISKAQKQEEESERLLNEAKKRKLELEEAVSTLKKDSDSLTDKLKELANNFYEIYENNSQRIIDLLTLENEFKTVKEELLEILDADEEIKISAPVYYKIYHIINLVTDMVKNSYQKRDQVLMERSITIIISFMEEVIDDSEKLIRKVYEEAKKSYSTLTLEGVKSIYLAYKGNKDLKKLIAFAIRASHNKSESDATLINRIYEVSRSDYPSITLNLIKETLEEIDQETRTGDAH</sequence>
<name>A0AAU9I6H4_9CILI</name>
<feature type="chain" id="PRO_5043448635" evidence="2">
    <location>
        <begin position="20"/>
        <end position="424"/>
    </location>
</feature>
<keyword evidence="2" id="KW-0732">Signal</keyword>
<evidence type="ECO:0000313" key="4">
    <source>
        <dbReference type="Proteomes" id="UP001162131"/>
    </source>
</evidence>
<protein>
    <submittedName>
        <fullName evidence="3">Uncharacterized protein</fullName>
    </submittedName>
</protein>
<dbReference type="Proteomes" id="UP001162131">
    <property type="component" value="Unassembled WGS sequence"/>
</dbReference>